<comment type="subcellular location">
    <subcellularLocation>
        <location evidence="1">Cell membrane</location>
        <topology evidence="1">Multi-pass membrane protein</topology>
    </subcellularLocation>
</comment>
<evidence type="ECO:0000256" key="1">
    <source>
        <dbReference type="ARBA" id="ARBA00004651"/>
    </source>
</evidence>
<dbReference type="RefSeq" id="WP_184996275.1">
    <property type="nucleotide sequence ID" value="NZ_BOMK01000031.1"/>
</dbReference>
<evidence type="ECO:0000313" key="10">
    <source>
        <dbReference type="Proteomes" id="UP000578112"/>
    </source>
</evidence>
<comment type="similarity">
    <text evidence="6">Belongs to the ABC-4 integral membrane protein family.</text>
</comment>
<evidence type="ECO:0000256" key="3">
    <source>
        <dbReference type="ARBA" id="ARBA00022692"/>
    </source>
</evidence>
<evidence type="ECO:0000313" key="9">
    <source>
        <dbReference type="EMBL" id="MBB4765185.1"/>
    </source>
</evidence>
<dbReference type="GO" id="GO:0022857">
    <property type="term" value="F:transmembrane transporter activity"/>
    <property type="evidence" value="ECO:0007669"/>
    <property type="project" value="TreeGrafter"/>
</dbReference>
<evidence type="ECO:0000256" key="5">
    <source>
        <dbReference type="ARBA" id="ARBA00023136"/>
    </source>
</evidence>
<dbReference type="GO" id="GO:0005886">
    <property type="term" value="C:plasma membrane"/>
    <property type="evidence" value="ECO:0007669"/>
    <property type="project" value="UniProtKB-SubCell"/>
</dbReference>
<feature type="transmembrane region" description="Helical" evidence="7">
    <location>
        <begin position="294"/>
        <end position="320"/>
    </location>
</feature>
<comment type="caution">
    <text evidence="9">The sequence shown here is derived from an EMBL/GenBank/DDBJ whole genome shotgun (WGS) entry which is preliminary data.</text>
</comment>
<dbReference type="AlphaFoldDB" id="A0A7W7MSX6"/>
<dbReference type="Pfam" id="PF02687">
    <property type="entry name" value="FtsX"/>
    <property type="match status" value="1"/>
</dbReference>
<dbReference type="InterPro" id="IPR003838">
    <property type="entry name" value="ABC3_permease_C"/>
</dbReference>
<dbReference type="PANTHER" id="PTHR30572:SF4">
    <property type="entry name" value="ABC TRANSPORTER PERMEASE YTRF"/>
    <property type="match status" value="1"/>
</dbReference>
<dbReference type="PANTHER" id="PTHR30572">
    <property type="entry name" value="MEMBRANE COMPONENT OF TRANSPORTER-RELATED"/>
    <property type="match status" value="1"/>
</dbReference>
<proteinExistence type="inferred from homology"/>
<dbReference type="Proteomes" id="UP000578112">
    <property type="component" value="Unassembled WGS sequence"/>
</dbReference>
<evidence type="ECO:0000259" key="8">
    <source>
        <dbReference type="Pfam" id="PF02687"/>
    </source>
</evidence>
<keyword evidence="3 7" id="KW-0812">Transmembrane</keyword>
<evidence type="ECO:0000256" key="4">
    <source>
        <dbReference type="ARBA" id="ARBA00022989"/>
    </source>
</evidence>
<keyword evidence="4 7" id="KW-1133">Transmembrane helix</keyword>
<dbReference type="InterPro" id="IPR050250">
    <property type="entry name" value="Macrolide_Exporter_MacB"/>
</dbReference>
<protein>
    <submittedName>
        <fullName evidence="9">Putative ABC transport system permease protein</fullName>
    </submittedName>
</protein>
<dbReference type="EMBL" id="JACHNH010000001">
    <property type="protein sequence ID" value="MBB4765185.1"/>
    <property type="molecule type" value="Genomic_DNA"/>
</dbReference>
<keyword evidence="2" id="KW-1003">Cell membrane</keyword>
<evidence type="ECO:0000256" key="2">
    <source>
        <dbReference type="ARBA" id="ARBA00022475"/>
    </source>
</evidence>
<feature type="transmembrane region" description="Helical" evidence="7">
    <location>
        <begin position="27"/>
        <end position="47"/>
    </location>
</feature>
<feature type="transmembrane region" description="Helical" evidence="7">
    <location>
        <begin position="392"/>
        <end position="416"/>
    </location>
</feature>
<feature type="domain" description="ABC3 transporter permease C-terminal" evidence="8">
    <location>
        <begin position="301"/>
        <end position="420"/>
    </location>
</feature>
<evidence type="ECO:0000256" key="7">
    <source>
        <dbReference type="SAM" id="Phobius"/>
    </source>
</evidence>
<sequence length="426" mass="44367">MKRLSGRGRSALIIGVQGIRARKLRTLLSMVSLFLGVLAVVVVQAGASIAERALFAGVELSNGIDGTKVMDVPTQERTADIVLTTLKGRSDATAMLSVSAIIGEPGVTPVNEGGSPFDEHWGPSQVCYPDGTCEAPAAAPPGQAIQVQLTAMTADIRPFRPFRPKTGDWLDFSTVPALAPRIVINLEAAKGFARYKVPAEMRVGGAAANITPQIVGVVDDGAYEPHAYVRLDELANWLPPANLADPNTGGGMQVLLANSTPVEQVLTTKLRGAGAEIYVNTVNSREQGQNEIRLLRLVFLAMAGLVLLIGVAGILNVGLATVGERIEEFALRRAVGTPRSLLAGIVLAETLLTGLLTAAAAIGCSVIGLKAISAVVGESEPFLRDLAFPWDAGVAGIIAGLIAGILGGFVPALRAARIPIATVMRA</sequence>
<feature type="transmembrane region" description="Helical" evidence="7">
    <location>
        <begin position="341"/>
        <end position="372"/>
    </location>
</feature>
<keyword evidence="5 7" id="KW-0472">Membrane</keyword>
<name>A0A7W7MSX6_9ACTN</name>
<organism evidence="9 10">
    <name type="scientific">Actinoplanes digitatis</name>
    <dbReference type="NCBI Taxonomy" id="1868"/>
    <lineage>
        <taxon>Bacteria</taxon>
        <taxon>Bacillati</taxon>
        <taxon>Actinomycetota</taxon>
        <taxon>Actinomycetes</taxon>
        <taxon>Micromonosporales</taxon>
        <taxon>Micromonosporaceae</taxon>
        <taxon>Actinoplanes</taxon>
    </lineage>
</organism>
<gene>
    <name evidence="9" type="ORF">BJ971_005741</name>
</gene>
<accession>A0A7W7MSX6</accession>
<evidence type="ECO:0000256" key="6">
    <source>
        <dbReference type="ARBA" id="ARBA00038076"/>
    </source>
</evidence>
<keyword evidence="10" id="KW-1185">Reference proteome</keyword>
<reference evidence="9 10" key="1">
    <citation type="submission" date="2020-08" db="EMBL/GenBank/DDBJ databases">
        <title>Sequencing the genomes of 1000 actinobacteria strains.</title>
        <authorList>
            <person name="Klenk H.-P."/>
        </authorList>
    </citation>
    <scope>NUCLEOTIDE SEQUENCE [LARGE SCALE GENOMIC DNA]</scope>
    <source>
        <strain evidence="9 10">DSM 43149</strain>
    </source>
</reference>